<evidence type="ECO:0000313" key="1">
    <source>
        <dbReference type="EMBL" id="OCA72329.1"/>
    </source>
</evidence>
<evidence type="ECO:0000313" key="2">
    <source>
        <dbReference type="Proteomes" id="UP000092651"/>
    </source>
</evidence>
<dbReference type="EMBL" id="MAYH01000023">
    <property type="protein sequence ID" value="OCA72329.1"/>
    <property type="molecule type" value="Genomic_DNA"/>
</dbReference>
<reference evidence="1 2" key="1">
    <citation type="submission" date="2016-07" db="EMBL/GenBank/DDBJ databases">
        <authorList>
            <person name="Jeong J.-J."/>
            <person name="Kim D.W."/>
            <person name="Sang M.K."/>
            <person name="Choi I.-G."/>
            <person name="Kim K.D."/>
        </authorList>
    </citation>
    <scope>NUCLEOTIDE SEQUENCE [LARGE SCALE GENOMIC DNA]</scope>
    <source>
        <strain evidence="1 2">UTM-3</strain>
    </source>
</reference>
<dbReference type="Proteomes" id="UP000092651">
    <property type="component" value="Unassembled WGS sequence"/>
</dbReference>
<name>A0A1B8ZL53_9FLAO</name>
<protein>
    <submittedName>
        <fullName evidence="1">Uncharacterized protein</fullName>
    </submittedName>
</protein>
<comment type="caution">
    <text evidence="1">The sequence shown here is derived from an EMBL/GenBank/DDBJ whole genome shotgun (WGS) entry which is preliminary data.</text>
</comment>
<proteinExistence type="predicted"/>
<dbReference type="AlphaFoldDB" id="A0A1B8ZL53"/>
<keyword evidence="2" id="KW-1185">Reference proteome</keyword>
<gene>
    <name evidence="1" type="ORF">BBI01_09355</name>
</gene>
<dbReference type="OrthoDB" id="1076572at2"/>
<accession>A0A1B8ZL53</accession>
<sequence>MKIENVILPGKEEFDFREYRYIYIQSGNGKITKDNFVNIIASANSPLIPKTGGVLSENFIIITPDNKHFYGLSYSKDLIGWRQQIEKGIVILDLNIGEIKDGKYFSILNGEKYKLEDCQFERYNFYDETGNLIKSNTPVEKEKIL</sequence>
<dbReference type="RefSeq" id="WP_065394553.1">
    <property type="nucleotide sequence ID" value="NZ_MAYH01000023.1"/>
</dbReference>
<organism evidence="1 2">
    <name type="scientific">Chryseobacterium artocarpi</name>
    <dbReference type="NCBI Taxonomy" id="1414727"/>
    <lineage>
        <taxon>Bacteria</taxon>
        <taxon>Pseudomonadati</taxon>
        <taxon>Bacteroidota</taxon>
        <taxon>Flavobacteriia</taxon>
        <taxon>Flavobacteriales</taxon>
        <taxon>Weeksellaceae</taxon>
        <taxon>Chryseobacterium group</taxon>
        <taxon>Chryseobacterium</taxon>
    </lineage>
</organism>